<dbReference type="GO" id="GO:0003676">
    <property type="term" value="F:nucleic acid binding"/>
    <property type="evidence" value="ECO:0007669"/>
    <property type="project" value="InterPro"/>
</dbReference>
<accession>A0A7R9DPJ8</accession>
<name>A0A7R9DPJ8_TIMPO</name>
<reference evidence="2" key="1">
    <citation type="submission" date="2020-11" db="EMBL/GenBank/DDBJ databases">
        <authorList>
            <person name="Tran Van P."/>
        </authorList>
    </citation>
    <scope>NUCLEOTIDE SEQUENCE</scope>
</reference>
<organism evidence="2">
    <name type="scientific">Timema poppense</name>
    <name type="common">Walking stick</name>
    <dbReference type="NCBI Taxonomy" id="170557"/>
    <lineage>
        <taxon>Eukaryota</taxon>
        <taxon>Metazoa</taxon>
        <taxon>Ecdysozoa</taxon>
        <taxon>Arthropoda</taxon>
        <taxon>Hexapoda</taxon>
        <taxon>Insecta</taxon>
        <taxon>Pterygota</taxon>
        <taxon>Neoptera</taxon>
        <taxon>Polyneoptera</taxon>
        <taxon>Phasmatodea</taxon>
        <taxon>Timematodea</taxon>
        <taxon>Timematoidea</taxon>
        <taxon>Timematidae</taxon>
        <taxon>Timema</taxon>
    </lineage>
</organism>
<dbReference type="InterPro" id="IPR012677">
    <property type="entry name" value="Nucleotide-bd_a/b_plait_sf"/>
</dbReference>
<dbReference type="AlphaFoldDB" id="A0A7R9DPJ8"/>
<dbReference type="Gene3D" id="3.30.70.330">
    <property type="match status" value="1"/>
</dbReference>
<evidence type="ECO:0000259" key="1">
    <source>
        <dbReference type="Pfam" id="PF11608"/>
    </source>
</evidence>
<gene>
    <name evidence="2" type="ORF">TPSB3V08_LOCUS11881</name>
</gene>
<proteinExistence type="predicted"/>
<feature type="domain" description="MARF1 RNA recognition motif 1" evidence="1">
    <location>
        <begin position="36"/>
        <end position="99"/>
    </location>
</feature>
<protein>
    <recommendedName>
        <fullName evidence="1">MARF1 RNA recognition motif 1 domain-containing protein</fullName>
    </recommendedName>
</protein>
<sequence length="142" mass="15632">MRASVYSVDPMKLLPIVNQAVEVTISNLPEDKDVLRVRGRLKQLSENCGGRIVNIARSFATIRFSTSEFAARAQRRMDGQDVFGHKICVSLPHRMPDKSSREMSPMKSMSGLGVLGHSSFGLLVYASPLPPRPSPFSNFIAA</sequence>
<dbReference type="EMBL" id="OD014181">
    <property type="protein sequence ID" value="CAD7417582.1"/>
    <property type="molecule type" value="Genomic_DNA"/>
</dbReference>
<dbReference type="InterPro" id="IPR034189">
    <property type="entry name" value="MARF1_RRM1"/>
</dbReference>
<evidence type="ECO:0000313" key="2">
    <source>
        <dbReference type="EMBL" id="CAD7417582.1"/>
    </source>
</evidence>
<dbReference type="Pfam" id="PF11608">
    <property type="entry name" value="RRM_MARF1"/>
    <property type="match status" value="1"/>
</dbReference>
<dbReference type="SUPFAM" id="SSF54928">
    <property type="entry name" value="RNA-binding domain, RBD"/>
    <property type="match status" value="1"/>
</dbReference>
<dbReference type="InterPro" id="IPR035979">
    <property type="entry name" value="RBD_domain_sf"/>
</dbReference>